<dbReference type="Gene3D" id="1.10.260.40">
    <property type="entry name" value="lambda repressor-like DNA-binding domains"/>
    <property type="match status" value="1"/>
</dbReference>
<comment type="caution">
    <text evidence="3">The sequence shown here is derived from an EMBL/GenBank/DDBJ whole genome shotgun (WGS) entry which is preliminary data.</text>
</comment>
<dbReference type="SMART" id="SM00530">
    <property type="entry name" value="HTH_XRE"/>
    <property type="match status" value="1"/>
</dbReference>
<dbReference type="InterPro" id="IPR001387">
    <property type="entry name" value="Cro/C1-type_HTH"/>
</dbReference>
<feature type="domain" description="HTH cro/C1-type" evidence="2">
    <location>
        <begin position="7"/>
        <end position="61"/>
    </location>
</feature>
<dbReference type="CDD" id="cd00093">
    <property type="entry name" value="HTH_XRE"/>
    <property type="match status" value="1"/>
</dbReference>
<gene>
    <name evidence="3" type="ORF">IFO71_20835</name>
</gene>
<keyword evidence="4" id="KW-1185">Reference proteome</keyword>
<protein>
    <submittedName>
        <fullName evidence="3">Helix-turn-helix transcriptional regulator</fullName>
    </submittedName>
</protein>
<dbReference type="PANTHER" id="PTHR46558">
    <property type="entry name" value="TRACRIPTIONAL REGULATORY PROTEIN-RELATED-RELATED"/>
    <property type="match status" value="1"/>
</dbReference>
<evidence type="ECO:0000259" key="2">
    <source>
        <dbReference type="PROSITE" id="PS50943"/>
    </source>
</evidence>
<proteinExistence type="predicted"/>
<keyword evidence="1" id="KW-0238">DNA-binding</keyword>
<reference evidence="3 4" key="1">
    <citation type="submission" date="2020-09" db="EMBL/GenBank/DDBJ databases">
        <title>Pseudoxanthomonas sp. CAU 1598 isolated from sand of Yaerae Beach.</title>
        <authorList>
            <person name="Kim W."/>
        </authorList>
    </citation>
    <scope>NUCLEOTIDE SEQUENCE [LARGE SCALE GENOMIC DNA]</scope>
    <source>
        <strain evidence="3 4">CAU 1598</strain>
    </source>
</reference>
<name>A0AAW3ZVY7_9GAMM</name>
<dbReference type="Proteomes" id="UP000613768">
    <property type="component" value="Unassembled WGS sequence"/>
</dbReference>
<dbReference type="Pfam" id="PF01381">
    <property type="entry name" value="HTH_3"/>
    <property type="match status" value="1"/>
</dbReference>
<evidence type="ECO:0000256" key="1">
    <source>
        <dbReference type="ARBA" id="ARBA00023125"/>
    </source>
</evidence>
<dbReference type="SUPFAM" id="SSF47413">
    <property type="entry name" value="lambda repressor-like DNA-binding domains"/>
    <property type="match status" value="1"/>
</dbReference>
<dbReference type="EMBL" id="JACYTR010000094">
    <property type="protein sequence ID" value="MBD8528201.1"/>
    <property type="molecule type" value="Genomic_DNA"/>
</dbReference>
<dbReference type="PANTHER" id="PTHR46558:SF11">
    <property type="entry name" value="HTH-TYPE TRANSCRIPTIONAL REGULATOR XRE"/>
    <property type="match status" value="1"/>
</dbReference>
<organism evidence="3 4">
    <name type="scientific">Pseudomarimonas arenosa</name>
    <dbReference type="NCBI Taxonomy" id="2774145"/>
    <lineage>
        <taxon>Bacteria</taxon>
        <taxon>Pseudomonadati</taxon>
        <taxon>Pseudomonadota</taxon>
        <taxon>Gammaproteobacteria</taxon>
        <taxon>Lysobacterales</taxon>
        <taxon>Lysobacteraceae</taxon>
        <taxon>Pseudomarimonas</taxon>
    </lineage>
</organism>
<dbReference type="GO" id="GO:0003677">
    <property type="term" value="F:DNA binding"/>
    <property type="evidence" value="ECO:0007669"/>
    <property type="project" value="UniProtKB-KW"/>
</dbReference>
<dbReference type="InterPro" id="IPR049639">
    <property type="entry name" value="RstR"/>
</dbReference>
<accession>A0AAW3ZVY7</accession>
<dbReference type="NCBIfam" id="NF041951">
    <property type="entry name" value="phage_RstR"/>
    <property type="match status" value="1"/>
</dbReference>
<dbReference type="AlphaFoldDB" id="A0AAW3ZVY7"/>
<dbReference type="InterPro" id="IPR010982">
    <property type="entry name" value="Lambda_DNA-bd_dom_sf"/>
</dbReference>
<evidence type="ECO:0000313" key="3">
    <source>
        <dbReference type="EMBL" id="MBD8528201.1"/>
    </source>
</evidence>
<evidence type="ECO:0000313" key="4">
    <source>
        <dbReference type="Proteomes" id="UP000613768"/>
    </source>
</evidence>
<sequence length="115" mass="13081">MHFPKRLAEIRKERGLTQQLMADQAGVHVSQYKRYESGNSQPTIEVFQRIVLALNVSADALLFEDNERGPKDERLRLQFEAVGKLSAKEREAVQTLIDGVLLMHDAKRYTARVSG</sequence>
<dbReference type="PROSITE" id="PS50943">
    <property type="entry name" value="HTH_CROC1"/>
    <property type="match status" value="1"/>
</dbReference>